<dbReference type="InterPro" id="IPR018633">
    <property type="entry name" value="DUF2357"/>
</dbReference>
<name>A0ABW3UKI2_9BACL</name>
<feature type="domain" description="DUF2357" evidence="1">
    <location>
        <begin position="131"/>
        <end position="381"/>
    </location>
</feature>
<reference evidence="3" key="1">
    <citation type="journal article" date="2019" name="Int. J. Syst. Evol. Microbiol.">
        <title>The Global Catalogue of Microorganisms (GCM) 10K type strain sequencing project: providing services to taxonomists for standard genome sequencing and annotation.</title>
        <authorList>
            <consortium name="The Broad Institute Genomics Platform"/>
            <consortium name="The Broad Institute Genome Sequencing Center for Infectious Disease"/>
            <person name="Wu L."/>
            <person name="Ma J."/>
        </authorList>
    </citation>
    <scope>NUCLEOTIDE SEQUENCE [LARGE SCALE GENOMIC DNA]</scope>
    <source>
        <strain evidence="3">CCUG 53270</strain>
    </source>
</reference>
<evidence type="ECO:0000313" key="2">
    <source>
        <dbReference type="EMBL" id="MFD1220769.1"/>
    </source>
</evidence>
<organism evidence="2 3">
    <name type="scientific">Paenibacillus vulneris</name>
    <dbReference type="NCBI Taxonomy" id="1133364"/>
    <lineage>
        <taxon>Bacteria</taxon>
        <taxon>Bacillati</taxon>
        <taxon>Bacillota</taxon>
        <taxon>Bacilli</taxon>
        <taxon>Bacillales</taxon>
        <taxon>Paenibacillaceae</taxon>
        <taxon>Paenibacillus</taxon>
    </lineage>
</organism>
<dbReference type="RefSeq" id="WP_345587328.1">
    <property type="nucleotide sequence ID" value="NZ_BAABJG010000006.1"/>
</dbReference>
<accession>A0ABW3UKI2</accession>
<dbReference type="Pfam" id="PF09823">
    <property type="entry name" value="DUF2357"/>
    <property type="match status" value="1"/>
</dbReference>
<sequence length="808" mass="94943">MDSPRSGFPNQTVELLSIETNLFDLYIQGRPFHPTVETLGLHRTESQDWIEATLEAVPRSSVVQVQSVQVYSPEQGRMIDALKEKVTPCFYETQTYELVIYNKGEHRLQFHHENIYLRNAIKQHRSQILSGMLNFQNEVGYTDLEVWVDGEPGLSVRLEIFPSKLDYKSDYQAILNDVNQQIYNLSFDFLRKTYQMTGLRETQNQSLTEFFTILQHVFQQLVVSFERIQNAPHHRLYKEHRVMDAARVKRSGKENIAFLTRNPQYLLPDEAHGALHIGGRPYSPTKLMESKGKLDYDTGENRFLRWMLERIDSKLKQVRSRLSSKDRKVDPLLLEKIARMQTQLLRLLQADFLRGVGSMRQMSVSLVLQMAAGYRDVYRIYLMLMKGLSIQGDLFRLSMKDMAQLYEYWCFLKIHDLLSKKYKLVKQDVIRINQSGLFVTLDKSQKASMVYENPRNGERFTLHYNSLPSEDKKEIPTLSQRPDNVLTLRKHDADEQQRVYKYVFDAKYRLNPAYEGTLYHEKYNGLPGPEEDDINTMHRYRDAIVYQEEGSSEFQRSMFGAYVLFPYGDEEQFKKHRFYKSIELINIGAFPFLPNSTSLMEKFLDELILDSPEKAYERSTRPRGTSDYYQNKFSGKNVIIGSMRERSQLELMKQNLYYHMPLENITDHKVLTQLEYIAVYQSKALFDPGHQGIFLYGKIIGWQVVRRGQITERPARRGMENKLYVKFSVAEWLERERPILSGGQGVRTSLYTSKYMFDRAAELAELKLETDEQLKEWREKRRQGRVKVQLDHEHVDVAKRVLGMRVEE</sequence>
<dbReference type="EMBL" id="JBHTLU010000013">
    <property type="protein sequence ID" value="MFD1220769.1"/>
    <property type="molecule type" value="Genomic_DNA"/>
</dbReference>
<gene>
    <name evidence="2" type="ORF">ACFQ4B_11600</name>
</gene>
<dbReference type="Pfam" id="PF04411">
    <property type="entry name" value="PDDEXK_7"/>
    <property type="match status" value="1"/>
</dbReference>
<dbReference type="InterPro" id="IPR007505">
    <property type="entry name" value="PDDEXK_7"/>
</dbReference>
<dbReference type="Proteomes" id="UP001597180">
    <property type="component" value="Unassembled WGS sequence"/>
</dbReference>
<proteinExistence type="predicted"/>
<protein>
    <submittedName>
        <fullName evidence="2">Restriction endonuclease-like protein</fullName>
    </submittedName>
</protein>
<keyword evidence="3" id="KW-1185">Reference proteome</keyword>
<comment type="caution">
    <text evidence="2">The sequence shown here is derived from an EMBL/GenBank/DDBJ whole genome shotgun (WGS) entry which is preliminary data.</text>
</comment>
<evidence type="ECO:0000313" key="3">
    <source>
        <dbReference type="Proteomes" id="UP001597180"/>
    </source>
</evidence>
<evidence type="ECO:0000259" key="1">
    <source>
        <dbReference type="Pfam" id="PF09823"/>
    </source>
</evidence>